<keyword evidence="8 14" id="KW-0064">Aspartyl protease</keyword>
<dbReference type="Proteomes" id="UP000182334">
    <property type="component" value="Chromosome I"/>
</dbReference>
<evidence type="ECO:0000256" key="1">
    <source>
        <dbReference type="ARBA" id="ARBA00001675"/>
    </source>
</evidence>
<sequence>MLDTGSSDLWVMSPDVYCAYSSSSYNKRAIGKDDSLPAIHRPDLPPHRRAFTEKKAQDKRAGATTCTKLGSFATSKSDSFKLNKTDSFSISYLDGTYAFGEWGHDQVLFGNHTLSSLSLAVVNLTDSYFGVLGVGPAGSQTSTRDGKSYEYENFPMRLKSEGVINKNAYSLFLNSVEEKTGSVLFGAVDHSKYSGTLQKVPIINSYPEYFDEPAYVNIVLNDIKVENSNVATSLGKVSVSCLMDSGFTNTYLPALLLEPLMEQIGATYSYTAEAYYVHCDEFDDISLTFDFSGVEIRAPLSDFIFKYKGQCYVLLFEMQDTYESDAYAVMGDTFLRNAYVVYDLDDLEILLAQANYSKNEDIEVIQDSVPLASVFLLIITFLAVFTEAIAHKRAYEGALQVDFNVLRGSSRADLAPNRQGGLIRRADSQDEGSGLLVLTNEQTFYTCDLYFGSNGQKVTVQVDTGSSDLWVIENDVVCLASPDMSGTESLALDQAALCTSLGTFQTGESDTFKSNDTEAFFAYGDTTTAEGIWGTDQIGFDGFNITDFSFAVVSETNTTCGILGIGLPAWEATNTTYENFPMRLKSDGLIHKNVYSLYLNDDNSLKGSLLFGAVDHAKYSGTLQTVPIINNDPENYDVAGGFYIVLDKITLEGDSSNETVTNVAVPALLDSGTTFSYFPQSVLDRFTKMVGAVFSESEGFYSVSCKYNNSEVNAIFDFSGATIKVPMSDLILTDEDTCYLGLLDISEMQGDTEALLGDNFLRSAYLVYDSDDLEILLAQANYTDDQDIEVVTLTIPLAVKAQGYSSTSINPNASDTGSALELKATATQSSSSSSSALGSSSPKNSAAHKESVGLTIPILVLGCMTAFLWM</sequence>
<dbReference type="AlphaFoldDB" id="A0A1L0B9V0"/>
<keyword evidence="17" id="KW-1185">Reference proteome</keyword>
<proteinExistence type="inferred from homology"/>
<dbReference type="PROSITE" id="PS51767">
    <property type="entry name" value="PEPTIDASE_A1"/>
    <property type="match status" value="2"/>
</dbReference>
<dbReference type="Pfam" id="PF00026">
    <property type="entry name" value="Asp"/>
    <property type="match status" value="2"/>
</dbReference>
<evidence type="ECO:0000256" key="8">
    <source>
        <dbReference type="ARBA" id="ARBA00022750"/>
    </source>
</evidence>
<evidence type="ECO:0000256" key="4">
    <source>
        <dbReference type="ARBA" id="ARBA00013207"/>
    </source>
</evidence>
<dbReference type="PANTHER" id="PTHR47966:SF65">
    <property type="entry name" value="ASPARTIC-TYPE ENDOPEPTIDASE"/>
    <property type="match status" value="1"/>
</dbReference>
<accession>A0A1L0B9V0</accession>
<keyword evidence="5" id="KW-0964">Secreted</keyword>
<feature type="active site" evidence="12">
    <location>
        <position position="463"/>
    </location>
</feature>
<evidence type="ECO:0000256" key="6">
    <source>
        <dbReference type="ARBA" id="ARBA00022670"/>
    </source>
</evidence>
<comment type="subcellular location">
    <subcellularLocation>
        <location evidence="2">Secreted</location>
    </subcellularLocation>
</comment>
<evidence type="ECO:0000256" key="9">
    <source>
        <dbReference type="ARBA" id="ARBA00022801"/>
    </source>
</evidence>
<dbReference type="SUPFAM" id="SSF50630">
    <property type="entry name" value="Acid proteases"/>
    <property type="match status" value="2"/>
</dbReference>
<keyword evidence="9 14" id="KW-0378">Hydrolase</keyword>
<evidence type="ECO:0000256" key="10">
    <source>
        <dbReference type="ARBA" id="ARBA00023145"/>
    </source>
</evidence>
<evidence type="ECO:0000256" key="12">
    <source>
        <dbReference type="PIRSR" id="PIRSR601461-1"/>
    </source>
</evidence>
<organism evidence="16 17">
    <name type="scientific">Sungouiella intermedia</name>
    <dbReference type="NCBI Taxonomy" id="45354"/>
    <lineage>
        <taxon>Eukaryota</taxon>
        <taxon>Fungi</taxon>
        <taxon>Dikarya</taxon>
        <taxon>Ascomycota</taxon>
        <taxon>Saccharomycotina</taxon>
        <taxon>Pichiomycetes</taxon>
        <taxon>Metschnikowiaceae</taxon>
        <taxon>Sungouiella</taxon>
    </lineage>
</organism>
<evidence type="ECO:0000313" key="17">
    <source>
        <dbReference type="Proteomes" id="UP000182334"/>
    </source>
</evidence>
<dbReference type="FunFam" id="2.40.70.10:FF:000011">
    <property type="entry name" value="Aspartic protease"/>
    <property type="match status" value="1"/>
</dbReference>
<dbReference type="EMBL" id="LT635756">
    <property type="protein sequence ID" value="SGZ46225.1"/>
    <property type="molecule type" value="Genomic_DNA"/>
</dbReference>
<keyword evidence="11 13" id="KW-1015">Disulfide bond</keyword>
<gene>
    <name evidence="16" type="ORF">SAMEA4029010_CIC11G00000001844</name>
</gene>
<evidence type="ECO:0000313" key="16">
    <source>
        <dbReference type="EMBL" id="SGZ46225.1"/>
    </source>
</evidence>
<feature type="active site" evidence="12">
    <location>
        <position position="670"/>
    </location>
</feature>
<keyword evidence="10" id="KW-0865">Zymogen</keyword>
<evidence type="ECO:0000256" key="5">
    <source>
        <dbReference type="ARBA" id="ARBA00022525"/>
    </source>
</evidence>
<reference evidence="16 17" key="1">
    <citation type="submission" date="2016-10" db="EMBL/GenBank/DDBJ databases">
        <authorList>
            <person name="de Groot N.N."/>
        </authorList>
    </citation>
    <scope>NUCLEOTIDE SEQUENCE [LARGE SCALE GENOMIC DNA]</scope>
    <source>
        <strain evidence="16 17">CBS 141442</strain>
    </source>
</reference>
<dbReference type="PROSITE" id="PS00141">
    <property type="entry name" value="ASP_PROTEASE"/>
    <property type="match status" value="1"/>
</dbReference>
<dbReference type="GO" id="GO:0006508">
    <property type="term" value="P:proteolysis"/>
    <property type="evidence" value="ECO:0007669"/>
    <property type="project" value="UniProtKB-KW"/>
</dbReference>
<dbReference type="GO" id="GO:0005576">
    <property type="term" value="C:extracellular region"/>
    <property type="evidence" value="ECO:0007669"/>
    <property type="project" value="UniProtKB-SubCell"/>
</dbReference>
<evidence type="ECO:0000256" key="11">
    <source>
        <dbReference type="ARBA" id="ARBA00023157"/>
    </source>
</evidence>
<evidence type="ECO:0000256" key="7">
    <source>
        <dbReference type="ARBA" id="ARBA00022729"/>
    </source>
</evidence>
<evidence type="ECO:0000256" key="2">
    <source>
        <dbReference type="ARBA" id="ARBA00004613"/>
    </source>
</evidence>
<dbReference type="CDD" id="cd05474">
    <property type="entry name" value="SAP_like"/>
    <property type="match status" value="2"/>
</dbReference>
<dbReference type="InterPro" id="IPR001969">
    <property type="entry name" value="Aspartic_peptidase_AS"/>
</dbReference>
<keyword evidence="7" id="KW-0732">Signal</keyword>
<dbReference type="STRING" id="45354.A0A1L0B9V0"/>
<dbReference type="InterPro" id="IPR001461">
    <property type="entry name" value="Aspartic_peptidase_A1"/>
</dbReference>
<keyword evidence="6 14" id="KW-0645">Protease</keyword>
<dbReference type="PANTHER" id="PTHR47966">
    <property type="entry name" value="BETA-SITE APP-CLEAVING ENZYME, ISOFORM A-RELATED"/>
    <property type="match status" value="1"/>
</dbReference>
<feature type="domain" description="Peptidase A1" evidence="15">
    <location>
        <begin position="445"/>
        <end position="778"/>
    </location>
</feature>
<evidence type="ECO:0000256" key="13">
    <source>
        <dbReference type="PIRSR" id="PIRSR601461-2"/>
    </source>
</evidence>
<dbReference type="OrthoDB" id="771136at2759"/>
<dbReference type="InterPro" id="IPR021109">
    <property type="entry name" value="Peptidase_aspartic_dom_sf"/>
</dbReference>
<evidence type="ECO:0000256" key="14">
    <source>
        <dbReference type="RuleBase" id="RU000454"/>
    </source>
</evidence>
<feature type="domain" description="Peptidase A1" evidence="15">
    <location>
        <begin position="1"/>
        <end position="352"/>
    </location>
</feature>
<protein>
    <recommendedName>
        <fullName evidence="4">candidapepsin</fullName>
        <ecNumber evidence="4">3.4.23.24</ecNumber>
    </recommendedName>
</protein>
<dbReference type="EC" id="3.4.23.24" evidence="4"/>
<evidence type="ECO:0000256" key="3">
    <source>
        <dbReference type="ARBA" id="ARBA00007447"/>
    </source>
</evidence>
<comment type="catalytic activity">
    <reaction evidence="1">
        <text>Preferential cleavage at the carboxyl of hydrophobic amino acids, but fails to cleave 15-Leu-|-Tyr-16, 16-Tyr-|-Leu-17 and 24-Phe-|-Phe-25 of insulin B chain. Activates trypsinogen, and degrades keratin.</text>
        <dbReference type="EC" id="3.4.23.24"/>
    </reaction>
</comment>
<dbReference type="Gene3D" id="2.40.70.10">
    <property type="entry name" value="Acid Proteases"/>
    <property type="match status" value="4"/>
</dbReference>
<dbReference type="GO" id="GO:0004190">
    <property type="term" value="F:aspartic-type endopeptidase activity"/>
    <property type="evidence" value="ECO:0007669"/>
    <property type="project" value="UniProtKB-KW"/>
</dbReference>
<comment type="similarity">
    <text evidence="3 14">Belongs to the peptidase A1 family.</text>
</comment>
<feature type="disulfide bond" evidence="13">
    <location>
        <begin position="705"/>
        <end position="738"/>
    </location>
</feature>
<dbReference type="InterPro" id="IPR033876">
    <property type="entry name" value="SAP-like"/>
</dbReference>
<dbReference type="InterPro" id="IPR033121">
    <property type="entry name" value="PEPTIDASE_A1"/>
</dbReference>
<evidence type="ECO:0000259" key="15">
    <source>
        <dbReference type="PROSITE" id="PS51767"/>
    </source>
</evidence>
<dbReference type="PRINTS" id="PR00792">
    <property type="entry name" value="PEPSIN"/>
</dbReference>
<name>A0A1L0B9V0_9ASCO</name>